<comment type="caution">
    <text evidence="2">The sequence shown here is derived from an EMBL/GenBank/DDBJ whole genome shotgun (WGS) entry which is preliminary data.</text>
</comment>
<sequence>MESRWGGRDGVRQTGMMGRGAGKGRVPRPRQDTHKCIGRGWKKRRSTRLTYSAAGRGERKEGTPKSVTAASEQNVVREMRAGVDDGGV</sequence>
<feature type="compositionally biased region" description="Basic and acidic residues" evidence="1">
    <location>
        <begin position="1"/>
        <end position="11"/>
    </location>
</feature>
<name>A0A5B7F822_PORTR</name>
<feature type="compositionally biased region" description="Basic residues" evidence="1">
    <location>
        <begin position="36"/>
        <end position="47"/>
    </location>
</feature>
<evidence type="ECO:0000313" key="3">
    <source>
        <dbReference type="Proteomes" id="UP000324222"/>
    </source>
</evidence>
<protein>
    <submittedName>
        <fullName evidence="2">Uncharacterized protein</fullName>
    </submittedName>
</protein>
<accession>A0A5B7F822</accession>
<evidence type="ECO:0000313" key="2">
    <source>
        <dbReference type="EMBL" id="MPC43311.1"/>
    </source>
</evidence>
<dbReference type="AlphaFoldDB" id="A0A5B7F822"/>
<gene>
    <name evidence="2" type="ORF">E2C01_036955</name>
</gene>
<organism evidence="2 3">
    <name type="scientific">Portunus trituberculatus</name>
    <name type="common">Swimming crab</name>
    <name type="synonym">Neptunus trituberculatus</name>
    <dbReference type="NCBI Taxonomy" id="210409"/>
    <lineage>
        <taxon>Eukaryota</taxon>
        <taxon>Metazoa</taxon>
        <taxon>Ecdysozoa</taxon>
        <taxon>Arthropoda</taxon>
        <taxon>Crustacea</taxon>
        <taxon>Multicrustacea</taxon>
        <taxon>Malacostraca</taxon>
        <taxon>Eumalacostraca</taxon>
        <taxon>Eucarida</taxon>
        <taxon>Decapoda</taxon>
        <taxon>Pleocyemata</taxon>
        <taxon>Brachyura</taxon>
        <taxon>Eubrachyura</taxon>
        <taxon>Portunoidea</taxon>
        <taxon>Portunidae</taxon>
        <taxon>Portuninae</taxon>
        <taxon>Portunus</taxon>
    </lineage>
</organism>
<reference evidence="2 3" key="1">
    <citation type="submission" date="2019-05" db="EMBL/GenBank/DDBJ databases">
        <title>Another draft genome of Portunus trituberculatus and its Hox gene families provides insights of decapod evolution.</title>
        <authorList>
            <person name="Jeong J.-H."/>
            <person name="Song I."/>
            <person name="Kim S."/>
            <person name="Choi T."/>
            <person name="Kim D."/>
            <person name="Ryu S."/>
            <person name="Kim W."/>
        </authorList>
    </citation>
    <scope>NUCLEOTIDE SEQUENCE [LARGE SCALE GENOMIC DNA]</scope>
    <source>
        <tissue evidence="2">Muscle</tissue>
    </source>
</reference>
<dbReference type="Proteomes" id="UP000324222">
    <property type="component" value="Unassembled WGS sequence"/>
</dbReference>
<keyword evidence="3" id="KW-1185">Reference proteome</keyword>
<evidence type="ECO:0000256" key="1">
    <source>
        <dbReference type="SAM" id="MobiDB-lite"/>
    </source>
</evidence>
<dbReference type="EMBL" id="VSRR010005773">
    <property type="protein sequence ID" value="MPC43311.1"/>
    <property type="molecule type" value="Genomic_DNA"/>
</dbReference>
<feature type="region of interest" description="Disordered" evidence="1">
    <location>
        <begin position="1"/>
        <end position="70"/>
    </location>
</feature>
<proteinExistence type="predicted"/>